<name>A0A4R0XQ58_9MOLU</name>
<reference evidence="1 2" key="1">
    <citation type="submission" date="2018-02" db="EMBL/GenBank/DDBJ databases">
        <title>Mycoplasma marinum and Mycoplasma todarodis sp. nov., moderately halophilic and psychrotolerant mycoplasmas isolated from cephalopods.</title>
        <authorList>
            <person name="Viver T."/>
        </authorList>
    </citation>
    <scope>NUCLEOTIDE SEQUENCE [LARGE SCALE GENOMIC DNA]</scope>
    <source>
        <strain evidence="1 2">PE</strain>
    </source>
</reference>
<organism evidence="1 2">
    <name type="scientific">Mycoplasma marinum</name>
    <dbReference type="NCBI Taxonomy" id="1937190"/>
    <lineage>
        <taxon>Bacteria</taxon>
        <taxon>Bacillati</taxon>
        <taxon>Mycoplasmatota</taxon>
        <taxon>Mollicutes</taxon>
        <taxon>Mycoplasmataceae</taxon>
        <taxon>Mycoplasma</taxon>
    </lineage>
</organism>
<dbReference type="Proteomes" id="UP000294192">
    <property type="component" value="Unassembled WGS sequence"/>
</dbReference>
<dbReference type="RefSeq" id="WP_131599588.1">
    <property type="nucleotide sequence ID" value="NZ_PSZO01000043.1"/>
</dbReference>
<proteinExistence type="predicted"/>
<sequence>MRIKVLISLEGDESNTEKNFYEGAKYQFPELNLSTVYVIKQNTPINKIEIKINQIIELAKGNFVTEYRITEEILANVYFIWDALPPKREASENKIKSIFNFALNDVTLESGDKIIENPLIIEGGFEMGLIAHLIEPKPENIVKLVEVFNFKNKNSFKKKYIKIFDKILKVTKCKSQEDFFVKLKKEGCSHFVLFEVLN</sequence>
<comment type="caution">
    <text evidence="1">The sequence shown here is derived from an EMBL/GenBank/DDBJ whole genome shotgun (WGS) entry which is preliminary data.</text>
</comment>
<accession>A0A4R0XQ58</accession>
<dbReference type="AlphaFoldDB" id="A0A4R0XQ58"/>
<dbReference type="EMBL" id="PSZO01000043">
    <property type="protein sequence ID" value="TCG10460.1"/>
    <property type="molecule type" value="Genomic_DNA"/>
</dbReference>
<evidence type="ECO:0000313" key="2">
    <source>
        <dbReference type="Proteomes" id="UP000294192"/>
    </source>
</evidence>
<keyword evidence="2" id="KW-1185">Reference proteome</keyword>
<gene>
    <name evidence="1" type="ORF">C4B24_04595</name>
</gene>
<evidence type="ECO:0000313" key="1">
    <source>
        <dbReference type="EMBL" id="TCG10460.1"/>
    </source>
</evidence>
<protein>
    <submittedName>
        <fullName evidence="1">Uncharacterized protein</fullName>
    </submittedName>
</protein>